<reference evidence="1" key="1">
    <citation type="journal article" date="2021" name="New Phytol.">
        <title>Evolutionary innovations through gain and loss of genes in the ectomycorrhizal Boletales.</title>
        <authorList>
            <person name="Wu G."/>
            <person name="Miyauchi S."/>
            <person name="Morin E."/>
            <person name="Kuo A."/>
            <person name="Drula E."/>
            <person name="Varga T."/>
            <person name="Kohler A."/>
            <person name="Feng B."/>
            <person name="Cao Y."/>
            <person name="Lipzen A."/>
            <person name="Daum C."/>
            <person name="Hundley H."/>
            <person name="Pangilinan J."/>
            <person name="Johnson J."/>
            <person name="Barry K."/>
            <person name="LaButti K."/>
            <person name="Ng V."/>
            <person name="Ahrendt S."/>
            <person name="Min B."/>
            <person name="Choi I.G."/>
            <person name="Park H."/>
            <person name="Plett J.M."/>
            <person name="Magnuson J."/>
            <person name="Spatafora J.W."/>
            <person name="Nagy L.G."/>
            <person name="Henrissat B."/>
            <person name="Grigoriev I.V."/>
            <person name="Yang Z.L."/>
            <person name="Xu J."/>
            <person name="Martin F.M."/>
        </authorList>
    </citation>
    <scope>NUCLEOTIDE SEQUENCE</scope>
    <source>
        <strain evidence="1">ATCC 28755</strain>
    </source>
</reference>
<evidence type="ECO:0000313" key="2">
    <source>
        <dbReference type="Proteomes" id="UP000790377"/>
    </source>
</evidence>
<protein>
    <submittedName>
        <fullName evidence="1">Uncharacterized protein</fullName>
    </submittedName>
</protein>
<comment type="caution">
    <text evidence="1">The sequence shown here is derived from an EMBL/GenBank/DDBJ whole genome shotgun (WGS) entry which is preliminary data.</text>
</comment>
<dbReference type="EMBL" id="MU267630">
    <property type="protein sequence ID" value="KAH7913493.1"/>
    <property type="molecule type" value="Genomic_DNA"/>
</dbReference>
<dbReference type="Proteomes" id="UP000790377">
    <property type="component" value="Unassembled WGS sequence"/>
</dbReference>
<accession>A0ACB8AKG1</accession>
<sequence>MQGGCIYKERTSRNKIIALFLCSITVMPRAVKNKTQEQTSESRKYFVLQHGPKRVLIARPETYAAALQAVRQHFRNIPEDSVVLQTDQLDVCEGHAVDIDPGLWPEISLLISTAIVTNTTARADALSVAQPPPPVAAPSCSVPAGPILVRRARRVLRKPVLYLYSPAEIDVSVVLSLRSGWKFSLIYPNVPVEQENATVERIRWDVRAHEDGSLVEKSTGTDVAYLFWETITDDTPTLPTSLPNLLEAKQTENPDEYFCPRTCDLCDTDSVVLSTDQASAYLDKALRVLGLHTEARTSFITYWLPDIIKHTHVALRFIPQAAYERAAPLRISPQPAIVTRIFMLFRGVPDEELSKWPGAAKKAEEDVGWWSDVVGVNRALALDTRVFRALEWGGMEVTLS</sequence>
<evidence type="ECO:0000313" key="1">
    <source>
        <dbReference type="EMBL" id="KAH7913493.1"/>
    </source>
</evidence>
<organism evidence="1 2">
    <name type="scientific">Hygrophoropsis aurantiaca</name>
    <dbReference type="NCBI Taxonomy" id="72124"/>
    <lineage>
        <taxon>Eukaryota</taxon>
        <taxon>Fungi</taxon>
        <taxon>Dikarya</taxon>
        <taxon>Basidiomycota</taxon>
        <taxon>Agaricomycotina</taxon>
        <taxon>Agaricomycetes</taxon>
        <taxon>Agaricomycetidae</taxon>
        <taxon>Boletales</taxon>
        <taxon>Coniophorineae</taxon>
        <taxon>Hygrophoropsidaceae</taxon>
        <taxon>Hygrophoropsis</taxon>
    </lineage>
</organism>
<proteinExistence type="predicted"/>
<keyword evidence="2" id="KW-1185">Reference proteome</keyword>
<name>A0ACB8AKG1_9AGAM</name>
<gene>
    <name evidence="1" type="ORF">BJ138DRAFT_625857</name>
</gene>